<feature type="compositionally biased region" description="Polar residues" evidence="1">
    <location>
        <begin position="189"/>
        <end position="199"/>
    </location>
</feature>
<protein>
    <submittedName>
        <fullName evidence="2">Uncharacterized protein</fullName>
    </submittedName>
</protein>
<evidence type="ECO:0000256" key="1">
    <source>
        <dbReference type="SAM" id="MobiDB-lite"/>
    </source>
</evidence>
<proteinExistence type="predicted"/>
<dbReference type="EMBL" id="JAZDRP010000005">
    <property type="protein sequence ID" value="MEE2526765.1"/>
    <property type="molecule type" value="Genomic_DNA"/>
</dbReference>
<evidence type="ECO:0000313" key="2">
    <source>
        <dbReference type="EMBL" id="MEE2526765.1"/>
    </source>
</evidence>
<dbReference type="RefSeq" id="WP_330199426.1">
    <property type="nucleotide sequence ID" value="NZ_JAZDRP010000005.1"/>
</dbReference>
<feature type="region of interest" description="Disordered" evidence="1">
    <location>
        <begin position="167"/>
        <end position="199"/>
    </location>
</feature>
<keyword evidence="3" id="KW-1185">Reference proteome</keyword>
<gene>
    <name evidence="2" type="ORF">V0U79_10320</name>
</gene>
<accession>A0ABU7LS75</accession>
<dbReference type="Proteomes" id="UP001354971">
    <property type="component" value="Unassembled WGS sequence"/>
</dbReference>
<sequence>MGWVRFVLAALALPLVVAGFWLVFSWQSQDVPDADIPILISQPPTSCETLQSSAVAFTLRAERRLEAAPAEAYAAAADAVVASELAAIVCAPEDWADAKLRTRPPELRQAAYRRLATGSIRDLDAACAAMDESFLADGSIEALLQATGQAGFANSLKEQSEAFVCSDRPRYRIGPERPQGGGGQEEHYSQLSWTDPSVL</sequence>
<name>A0ABU7LS75_9PROT</name>
<organism evidence="2 3">
    <name type="scientific">Hyphobacterium lacteum</name>
    <dbReference type="NCBI Taxonomy" id="3116575"/>
    <lineage>
        <taxon>Bacteria</taxon>
        <taxon>Pseudomonadati</taxon>
        <taxon>Pseudomonadota</taxon>
        <taxon>Alphaproteobacteria</taxon>
        <taxon>Maricaulales</taxon>
        <taxon>Maricaulaceae</taxon>
        <taxon>Hyphobacterium</taxon>
    </lineage>
</organism>
<reference evidence="2 3" key="1">
    <citation type="submission" date="2024-01" db="EMBL/GenBank/DDBJ databases">
        <title>Hyphobacterium bacterium isolated from marine sediment.</title>
        <authorList>
            <person name="Zhao S."/>
        </authorList>
    </citation>
    <scope>NUCLEOTIDE SEQUENCE [LARGE SCALE GENOMIC DNA]</scope>
    <source>
        <strain evidence="3">HN65</strain>
    </source>
</reference>
<evidence type="ECO:0000313" key="3">
    <source>
        <dbReference type="Proteomes" id="UP001354971"/>
    </source>
</evidence>
<comment type="caution">
    <text evidence="2">The sequence shown here is derived from an EMBL/GenBank/DDBJ whole genome shotgun (WGS) entry which is preliminary data.</text>
</comment>